<proteinExistence type="predicted"/>
<sequence length="41" mass="4628">MATFLQAYGQNMYVMSDLHTCIQNDAILSKVGHRRSKVGNE</sequence>
<reference evidence="1 2" key="1">
    <citation type="journal article" date="2013" name="PLoS Genet.">
        <title>The genome and development-dependent transcriptomes of Pyronema confluens: a window into fungal evolution.</title>
        <authorList>
            <person name="Traeger S."/>
            <person name="Altegoer F."/>
            <person name="Freitag M."/>
            <person name="Gabaldon T."/>
            <person name="Kempken F."/>
            <person name="Kumar A."/>
            <person name="Marcet-Houben M."/>
            <person name="Poggeler S."/>
            <person name="Stajich J.E."/>
            <person name="Nowrousian M."/>
        </authorList>
    </citation>
    <scope>NUCLEOTIDE SEQUENCE [LARGE SCALE GENOMIC DNA]</scope>
    <source>
        <strain evidence="2">CBS 100304</strain>
        <tissue evidence="1">Vegetative mycelium</tissue>
    </source>
</reference>
<evidence type="ECO:0000313" key="2">
    <source>
        <dbReference type="Proteomes" id="UP000018144"/>
    </source>
</evidence>
<dbReference type="AlphaFoldDB" id="U4L1P5"/>
<evidence type="ECO:0000313" key="1">
    <source>
        <dbReference type="EMBL" id="CCX06153.1"/>
    </source>
</evidence>
<gene>
    <name evidence="1" type="ORF">PCON_05740</name>
</gene>
<organism evidence="1 2">
    <name type="scientific">Pyronema omphalodes (strain CBS 100304)</name>
    <name type="common">Pyronema confluens</name>
    <dbReference type="NCBI Taxonomy" id="1076935"/>
    <lineage>
        <taxon>Eukaryota</taxon>
        <taxon>Fungi</taxon>
        <taxon>Dikarya</taxon>
        <taxon>Ascomycota</taxon>
        <taxon>Pezizomycotina</taxon>
        <taxon>Pezizomycetes</taxon>
        <taxon>Pezizales</taxon>
        <taxon>Pyronemataceae</taxon>
        <taxon>Pyronema</taxon>
    </lineage>
</organism>
<accession>U4L1P5</accession>
<dbReference type="EMBL" id="HF935280">
    <property type="protein sequence ID" value="CCX06153.1"/>
    <property type="molecule type" value="Genomic_DNA"/>
</dbReference>
<keyword evidence="2" id="KW-1185">Reference proteome</keyword>
<protein>
    <submittedName>
        <fullName evidence="1">Uncharacterized protein</fullName>
    </submittedName>
</protein>
<name>U4L1P5_PYROM</name>
<dbReference type="Proteomes" id="UP000018144">
    <property type="component" value="Unassembled WGS sequence"/>
</dbReference>